<dbReference type="PANTHER" id="PTHR30121">
    <property type="entry name" value="UNCHARACTERIZED PROTEIN YJGR-RELATED"/>
    <property type="match status" value="1"/>
</dbReference>
<dbReference type="PANTHER" id="PTHR30121:SF6">
    <property type="entry name" value="SLR6007 PROTEIN"/>
    <property type="match status" value="1"/>
</dbReference>
<comment type="caution">
    <text evidence="4">The sequence shown here is derived from an EMBL/GenBank/DDBJ whole genome shotgun (WGS) entry which is preliminary data.</text>
</comment>
<gene>
    <name evidence="4" type="ORF">ACFL6M_02440</name>
</gene>
<evidence type="ECO:0000313" key="4">
    <source>
        <dbReference type="EMBL" id="MFC1572435.1"/>
    </source>
</evidence>
<protein>
    <submittedName>
        <fullName evidence="4">Helicase HerA-like domain-containing protein</fullName>
    </submittedName>
</protein>
<reference evidence="4 5" key="1">
    <citation type="submission" date="2024-09" db="EMBL/GenBank/DDBJ databases">
        <authorList>
            <person name="D'Angelo T."/>
        </authorList>
    </citation>
    <scope>NUCLEOTIDE SEQUENCE [LARGE SCALE GENOMIC DNA]</scope>
    <source>
        <strain evidence="4">SAG AM-320-E07</strain>
    </source>
</reference>
<dbReference type="InterPro" id="IPR051162">
    <property type="entry name" value="T4SS_component"/>
</dbReference>
<dbReference type="SUPFAM" id="SSF52980">
    <property type="entry name" value="Restriction endonuclease-like"/>
    <property type="match status" value="1"/>
</dbReference>
<proteinExistence type="predicted"/>
<dbReference type="InterPro" id="IPR011990">
    <property type="entry name" value="TPR-like_helical_dom_sf"/>
</dbReference>
<feature type="domain" description="Restriction endonuclease type IV Mrr" evidence="2">
    <location>
        <begin position="852"/>
        <end position="957"/>
    </location>
</feature>
<accession>A0ABV6YJC2</accession>
<feature type="region of interest" description="Disordered" evidence="1">
    <location>
        <begin position="90"/>
        <end position="111"/>
    </location>
</feature>
<evidence type="ECO:0000313" key="5">
    <source>
        <dbReference type="Proteomes" id="UP001593833"/>
    </source>
</evidence>
<dbReference type="Pfam" id="PF05872">
    <property type="entry name" value="HerA_C"/>
    <property type="match status" value="1"/>
</dbReference>
<dbReference type="InterPro" id="IPR007560">
    <property type="entry name" value="Restrct_endonuc_IV_Mrr"/>
</dbReference>
<dbReference type="Proteomes" id="UP001593833">
    <property type="component" value="Unassembled WGS sequence"/>
</dbReference>
<dbReference type="Pfam" id="PF04471">
    <property type="entry name" value="Mrr_cat"/>
    <property type="match status" value="1"/>
</dbReference>
<dbReference type="CDD" id="cd01127">
    <property type="entry name" value="TrwB_TraG_TraD_VirD4"/>
    <property type="match status" value="1"/>
</dbReference>
<keyword evidence="5" id="KW-1185">Reference proteome</keyword>
<evidence type="ECO:0000259" key="2">
    <source>
        <dbReference type="Pfam" id="PF04471"/>
    </source>
</evidence>
<dbReference type="SUPFAM" id="SSF48452">
    <property type="entry name" value="TPR-like"/>
    <property type="match status" value="1"/>
</dbReference>
<dbReference type="InterPro" id="IPR033186">
    <property type="entry name" value="HerA_C"/>
</dbReference>
<dbReference type="Gene3D" id="3.40.1350.10">
    <property type="match status" value="1"/>
</dbReference>
<dbReference type="Gene3D" id="3.40.50.300">
    <property type="entry name" value="P-loop containing nucleotide triphosphate hydrolases"/>
    <property type="match status" value="2"/>
</dbReference>
<dbReference type="Gene3D" id="1.25.40.10">
    <property type="entry name" value="Tetratricopeptide repeat domain"/>
    <property type="match status" value="1"/>
</dbReference>
<name>A0ABV6YJC2_UNCEI</name>
<feature type="compositionally biased region" description="Polar residues" evidence="1">
    <location>
        <begin position="101"/>
        <end position="110"/>
    </location>
</feature>
<feature type="domain" description="Helicase HerA-like C-terminal" evidence="3">
    <location>
        <begin position="138"/>
        <end position="189"/>
    </location>
</feature>
<dbReference type="InterPro" id="IPR027417">
    <property type="entry name" value="P-loop_NTPase"/>
</dbReference>
<dbReference type="EMBL" id="JBHPKH010000016">
    <property type="protein sequence ID" value="MFC1572435.1"/>
    <property type="molecule type" value="Genomic_DNA"/>
</dbReference>
<dbReference type="InterPro" id="IPR011856">
    <property type="entry name" value="tRNA_endonuc-like_dom_sf"/>
</dbReference>
<dbReference type="Pfam" id="PF13432">
    <property type="entry name" value="TPR_16"/>
    <property type="match status" value="1"/>
</dbReference>
<evidence type="ECO:0000256" key="1">
    <source>
        <dbReference type="SAM" id="MobiDB-lite"/>
    </source>
</evidence>
<organism evidence="4 5">
    <name type="scientific">Eiseniibacteriota bacterium</name>
    <dbReference type="NCBI Taxonomy" id="2212470"/>
    <lineage>
        <taxon>Bacteria</taxon>
        <taxon>Candidatus Eiseniibacteriota</taxon>
    </lineage>
</organism>
<dbReference type="SUPFAM" id="SSF52540">
    <property type="entry name" value="P-loop containing nucleoside triphosphate hydrolases"/>
    <property type="match status" value="1"/>
</dbReference>
<dbReference type="InterPro" id="IPR011335">
    <property type="entry name" value="Restrct_endonuc-II-like"/>
</dbReference>
<evidence type="ECO:0000259" key="3">
    <source>
        <dbReference type="Pfam" id="PF05872"/>
    </source>
</evidence>
<sequence length="962" mass="107402">MNDRVYTISTTATQSGVLRIPSDLSTALGRRGRVNGRLVDDRGRTHPVTINLADRTLIGLGDWLRTQGEATIEYISLRITRREPLEGSLSASVGEVDPSCEPSSVSSMNHRPSRSLYLGERLDRKFLELRPTGEPYLLEPRDLLRHVFICGVTGAGKTVLGKGIIEEAARLRIPCVMVDLKGDLSSMALLVSGEDPADLLAYASPREGESREDAAVRETGRHRKNLQRWGITSDDIDELRSRIATNVFTPRSSAGFRLALSAFVHPPDDPIAMRENSPDEYEEVVDFLSYSFVARLTLSRKQAEKAHGYVCEIIKLFWERDHTIEGYRGLKRVLDEIRTDQSGIPQVGGMPLHEYITDRDRSEISTAVNRLLTGAAKLWFLGIPLDVGLFIDPILYGKKTPVSIVNVQHLAFEDQAYVVAYLAYMVWFWMRRQPGTEDPRLLFFVDEIGGGGGKRALFPSVASSPAKAPLNLLLRQGRSQGVCCVFATQNPGDIDYKGLSNCGTWAVGQLKTKRDRGKIEQGAGDADLDFESAKAFIPRLQPGQFVIRTPTQTWEILQERWLASIHRTLANQEIRGLRDAYERRAADLLEDAKTQCDGTNLDRAISLLNTLLREYRFSDLCSAAHLLKGRCLFTRGSFTEARETLHLIDKRFFDCEEAGEARLLIGKCHEREGNYADALRAFVDVSSRSAGQIVLRQAELHSEVCRTFVEWPQLSTLKRVVLWLFRRAPDQARLERLEDIDDELVAHAVECAMPAASLYVPPVIDLTKLNRLERESEIKTRKLEQWAIRKATSIRNHLDAGDLEKARRIAEQVVQRLDGDSCPLPPETTAAIRSFNAARQVAWEDVTGRITAIQAKAFEEEVAGWVAELGYKTWVTKISGDGGVDVWAISGTEQIAIQCKRWKQSIGPGPVRELRGAMEQSKADRAILVSLSGFTEGAQAAARELGVELWDAAQLFQAASKK</sequence>